<keyword evidence="2" id="KW-0677">Repeat</keyword>
<dbReference type="OrthoDB" id="6676221at2759"/>
<dbReference type="AlphaFoldDB" id="A0A8X6ITS4"/>
<dbReference type="PROSITE" id="PS50157">
    <property type="entry name" value="ZINC_FINGER_C2H2_2"/>
    <property type="match status" value="2"/>
</dbReference>
<evidence type="ECO:0000256" key="4">
    <source>
        <dbReference type="ARBA" id="ARBA00022833"/>
    </source>
</evidence>
<evidence type="ECO:0000313" key="7">
    <source>
        <dbReference type="EMBL" id="GFS58808.1"/>
    </source>
</evidence>
<dbReference type="InterPro" id="IPR036236">
    <property type="entry name" value="Znf_C2H2_sf"/>
</dbReference>
<sequence length="176" mass="20179">MYTVRYVFDAGFRREKISSSEENISYICSSCKSKSGEINCHFIFVGSLGFGFTCIQCGEKIDNGFKTEKCNSSDTPSHRCNVCGETFQRPHQLLYHSYDHSNEWPYRCSVCQNGFATRNEFERHKKTLEAVRKIQCVKCLKIFRGKICYKVAYTSTTPLYCEKCASGPNPVKYVTT</sequence>
<gene>
    <name evidence="7" type="ORF">TNIN_200211</name>
</gene>
<evidence type="ECO:0000259" key="6">
    <source>
        <dbReference type="PROSITE" id="PS50157"/>
    </source>
</evidence>
<name>A0A8X6ITS4_9ARAC</name>
<keyword evidence="3 5" id="KW-0863">Zinc-finger</keyword>
<feature type="domain" description="C2H2-type" evidence="6">
    <location>
        <begin position="78"/>
        <end position="105"/>
    </location>
</feature>
<evidence type="ECO:0000313" key="8">
    <source>
        <dbReference type="Proteomes" id="UP000886998"/>
    </source>
</evidence>
<protein>
    <recommendedName>
        <fullName evidence="6">C2H2-type domain-containing protein</fullName>
    </recommendedName>
</protein>
<feature type="domain" description="C2H2-type" evidence="6">
    <location>
        <begin position="106"/>
        <end position="134"/>
    </location>
</feature>
<dbReference type="PROSITE" id="PS00028">
    <property type="entry name" value="ZINC_FINGER_C2H2_1"/>
    <property type="match status" value="1"/>
</dbReference>
<proteinExistence type="predicted"/>
<dbReference type="SMART" id="SM00355">
    <property type="entry name" value="ZnF_C2H2"/>
    <property type="match status" value="2"/>
</dbReference>
<evidence type="ECO:0000256" key="2">
    <source>
        <dbReference type="ARBA" id="ARBA00022737"/>
    </source>
</evidence>
<keyword evidence="1" id="KW-0479">Metal-binding</keyword>
<dbReference type="Gene3D" id="3.30.160.60">
    <property type="entry name" value="Classic Zinc Finger"/>
    <property type="match status" value="2"/>
</dbReference>
<comment type="caution">
    <text evidence="7">The sequence shown here is derived from an EMBL/GenBank/DDBJ whole genome shotgun (WGS) entry which is preliminary data.</text>
</comment>
<dbReference type="EMBL" id="BMAV01027373">
    <property type="protein sequence ID" value="GFS58808.1"/>
    <property type="molecule type" value="Genomic_DNA"/>
</dbReference>
<keyword evidence="4" id="KW-0862">Zinc</keyword>
<evidence type="ECO:0000256" key="5">
    <source>
        <dbReference type="PROSITE-ProRule" id="PRU00042"/>
    </source>
</evidence>
<dbReference type="Proteomes" id="UP000886998">
    <property type="component" value="Unassembled WGS sequence"/>
</dbReference>
<dbReference type="InterPro" id="IPR013087">
    <property type="entry name" value="Znf_C2H2_type"/>
</dbReference>
<reference evidence="7" key="1">
    <citation type="submission" date="2020-08" db="EMBL/GenBank/DDBJ databases">
        <title>Multicomponent nature underlies the extraordinary mechanical properties of spider dragline silk.</title>
        <authorList>
            <person name="Kono N."/>
            <person name="Nakamura H."/>
            <person name="Mori M."/>
            <person name="Yoshida Y."/>
            <person name="Ohtoshi R."/>
            <person name="Malay A.D."/>
            <person name="Moran D.A.P."/>
            <person name="Tomita M."/>
            <person name="Numata K."/>
            <person name="Arakawa K."/>
        </authorList>
    </citation>
    <scope>NUCLEOTIDE SEQUENCE</scope>
</reference>
<dbReference type="PANTHER" id="PTHR24379:SF121">
    <property type="entry name" value="C2H2-TYPE DOMAIN-CONTAINING PROTEIN"/>
    <property type="match status" value="1"/>
</dbReference>
<accession>A0A8X6ITS4</accession>
<dbReference type="SUPFAM" id="SSF57667">
    <property type="entry name" value="beta-beta-alpha zinc fingers"/>
    <property type="match status" value="1"/>
</dbReference>
<dbReference type="PANTHER" id="PTHR24379">
    <property type="entry name" value="KRAB AND ZINC FINGER DOMAIN-CONTAINING"/>
    <property type="match status" value="1"/>
</dbReference>
<keyword evidence="8" id="KW-1185">Reference proteome</keyword>
<evidence type="ECO:0000256" key="1">
    <source>
        <dbReference type="ARBA" id="ARBA00022723"/>
    </source>
</evidence>
<organism evidence="7 8">
    <name type="scientific">Trichonephila inaurata madagascariensis</name>
    <dbReference type="NCBI Taxonomy" id="2747483"/>
    <lineage>
        <taxon>Eukaryota</taxon>
        <taxon>Metazoa</taxon>
        <taxon>Ecdysozoa</taxon>
        <taxon>Arthropoda</taxon>
        <taxon>Chelicerata</taxon>
        <taxon>Arachnida</taxon>
        <taxon>Araneae</taxon>
        <taxon>Araneomorphae</taxon>
        <taxon>Entelegynae</taxon>
        <taxon>Araneoidea</taxon>
        <taxon>Nephilidae</taxon>
        <taxon>Trichonephila</taxon>
        <taxon>Trichonephila inaurata</taxon>
    </lineage>
</organism>
<dbReference type="GO" id="GO:0008270">
    <property type="term" value="F:zinc ion binding"/>
    <property type="evidence" value="ECO:0007669"/>
    <property type="project" value="UniProtKB-KW"/>
</dbReference>
<evidence type="ECO:0000256" key="3">
    <source>
        <dbReference type="ARBA" id="ARBA00022771"/>
    </source>
</evidence>